<keyword evidence="1" id="KW-0328">Glycosyltransferase</keyword>
<dbReference type="GO" id="GO:0016758">
    <property type="term" value="F:hexosyltransferase activity"/>
    <property type="evidence" value="ECO:0007669"/>
    <property type="project" value="UniProtKB-ARBA"/>
</dbReference>
<evidence type="ECO:0000313" key="5">
    <source>
        <dbReference type="Proteomes" id="UP000887043"/>
    </source>
</evidence>
<sequence>MLLSVIIPMYNAENYIRRCVESLYQQNIMDSDFEVIIINDGSIDQSYQQACILSKEHANIILIDKENEGQSVARNIGISRAQGDYLIFVDSDDYLQSGQMAEAIKKCQEEQLDIYMMQMKVMRPDGSLPTELRTWNFSEEEVFSGEYLLLHGYYPSSVCAKIFNRSFVEHSNIRFIKGIIHEDSDFCWKLCALAGRIMFRNVWAYTYYYNSQSTDRKINREKLMKSAFSNVVICSDLYTFSQSRHISVALSIFFQKLVNSMYLSEFYKLACNKDISFNDFIQFVKESKRYKVLPLHGCCKSGKARLGKISINILSLLF</sequence>
<gene>
    <name evidence="4" type="ORF">PRRU23_11370</name>
</gene>
<evidence type="ECO:0000313" key="4">
    <source>
        <dbReference type="EMBL" id="GJG27437.1"/>
    </source>
</evidence>
<evidence type="ECO:0000256" key="1">
    <source>
        <dbReference type="ARBA" id="ARBA00022676"/>
    </source>
</evidence>
<keyword evidence="2 4" id="KW-0808">Transferase</keyword>
<dbReference type="Proteomes" id="UP000887043">
    <property type="component" value="Unassembled WGS sequence"/>
</dbReference>
<name>A0AA37HX99_SEGBR</name>
<dbReference type="AlphaFoldDB" id="A0AA37HX99"/>
<proteinExistence type="predicted"/>
<dbReference type="EMBL" id="BPTR01000001">
    <property type="protein sequence ID" value="GJG27437.1"/>
    <property type="molecule type" value="Genomic_DNA"/>
</dbReference>
<accession>A0AA37HX99</accession>
<protein>
    <submittedName>
        <fullName evidence="4">Glycosyl transferase</fullName>
    </submittedName>
</protein>
<dbReference type="PANTHER" id="PTHR22916">
    <property type="entry name" value="GLYCOSYLTRANSFERASE"/>
    <property type="match status" value="1"/>
</dbReference>
<dbReference type="InterPro" id="IPR029044">
    <property type="entry name" value="Nucleotide-diphossugar_trans"/>
</dbReference>
<dbReference type="PANTHER" id="PTHR22916:SF51">
    <property type="entry name" value="GLYCOSYLTRANSFERASE EPSH-RELATED"/>
    <property type="match status" value="1"/>
</dbReference>
<dbReference type="CDD" id="cd00761">
    <property type="entry name" value="Glyco_tranf_GTA_type"/>
    <property type="match status" value="1"/>
</dbReference>
<dbReference type="Gene3D" id="3.90.550.10">
    <property type="entry name" value="Spore Coat Polysaccharide Biosynthesis Protein SpsA, Chain A"/>
    <property type="match status" value="1"/>
</dbReference>
<evidence type="ECO:0000256" key="2">
    <source>
        <dbReference type="ARBA" id="ARBA00022679"/>
    </source>
</evidence>
<evidence type="ECO:0000259" key="3">
    <source>
        <dbReference type="Pfam" id="PF00535"/>
    </source>
</evidence>
<dbReference type="InterPro" id="IPR001173">
    <property type="entry name" value="Glyco_trans_2-like"/>
</dbReference>
<organism evidence="4 5">
    <name type="scientific">Segatella bryantii</name>
    <name type="common">Prevotella bryantii</name>
    <dbReference type="NCBI Taxonomy" id="77095"/>
    <lineage>
        <taxon>Bacteria</taxon>
        <taxon>Pseudomonadati</taxon>
        <taxon>Bacteroidota</taxon>
        <taxon>Bacteroidia</taxon>
        <taxon>Bacteroidales</taxon>
        <taxon>Prevotellaceae</taxon>
        <taxon>Segatella</taxon>
    </lineage>
</organism>
<comment type="caution">
    <text evidence="4">The sequence shown here is derived from an EMBL/GenBank/DDBJ whole genome shotgun (WGS) entry which is preliminary data.</text>
</comment>
<feature type="domain" description="Glycosyltransferase 2-like" evidence="3">
    <location>
        <begin position="4"/>
        <end position="127"/>
    </location>
</feature>
<reference evidence="4" key="1">
    <citation type="submission" date="2021-08" db="EMBL/GenBank/DDBJ databases">
        <title>Prevotella lacticifex sp. nov., isolated from rumen of cow.</title>
        <authorList>
            <person name="Shinkai T."/>
            <person name="Ikeyama N."/>
            <person name="Kumagai M."/>
            <person name="Ohmori H."/>
            <person name="Sakamoto M."/>
            <person name="Ohkuma M."/>
            <person name="Mitsumori M."/>
        </authorList>
    </citation>
    <scope>NUCLEOTIDE SEQUENCE</scope>
    <source>
        <strain evidence="4">DSM 11371</strain>
    </source>
</reference>
<dbReference type="SUPFAM" id="SSF53448">
    <property type="entry name" value="Nucleotide-diphospho-sugar transferases"/>
    <property type="match status" value="1"/>
</dbReference>
<dbReference type="RefSeq" id="WP_006283482.1">
    <property type="nucleotide sequence ID" value="NZ_BPTR01000001.1"/>
</dbReference>
<dbReference type="Pfam" id="PF00535">
    <property type="entry name" value="Glycos_transf_2"/>
    <property type="match status" value="1"/>
</dbReference>
<dbReference type="GeneID" id="72479504"/>